<dbReference type="Gene3D" id="3.40.50.1820">
    <property type="entry name" value="alpha/beta hydrolase"/>
    <property type="match status" value="1"/>
</dbReference>
<comment type="caution">
    <text evidence="2">The sequence shown here is derived from an EMBL/GenBank/DDBJ whole genome shotgun (WGS) entry which is preliminary data.</text>
</comment>
<evidence type="ECO:0000313" key="2">
    <source>
        <dbReference type="EMBL" id="MBO3086091.1"/>
    </source>
</evidence>
<dbReference type="GO" id="GO:0016787">
    <property type="term" value="F:hydrolase activity"/>
    <property type="evidence" value="ECO:0007669"/>
    <property type="project" value="UniProtKB-KW"/>
</dbReference>
<dbReference type="Pfam" id="PF12697">
    <property type="entry name" value="Abhydrolase_6"/>
    <property type="match status" value="1"/>
</dbReference>
<proteinExistence type="predicted"/>
<accession>A0ABS3SM98</accession>
<dbReference type="SUPFAM" id="SSF53474">
    <property type="entry name" value="alpha/beta-Hydrolases"/>
    <property type="match status" value="1"/>
</dbReference>
<keyword evidence="3" id="KW-1185">Reference proteome</keyword>
<sequence>MTTTAQTIVLVHGAYADSSSWNGSIDALREAGHRVVAVANPLRGLESDGDYLRSVLEGIEGPIVVAGHSYGGAVMSHAADGNTNVTALVYVASFLAEVGESLLELVEKFPGAQLGGAAVATPYRSADGTTQTELTIDPARFPDLFGADVDRAVAERMAVTQRPFALAAFTAPATRAAWRSIESWVLLAAQDLAIPAELSRFMAERADAHLVEVDASHAVSVSQPGAVTDIILEAARATAPAEG</sequence>
<dbReference type="EMBL" id="JAGFBM010000009">
    <property type="protein sequence ID" value="MBO3086091.1"/>
    <property type="molecule type" value="Genomic_DNA"/>
</dbReference>
<reference evidence="2 3" key="1">
    <citation type="submission" date="2021-03" db="EMBL/GenBank/DDBJ databases">
        <title>novel species in genus Cellulomonas.</title>
        <authorList>
            <person name="Zhang G."/>
        </authorList>
    </citation>
    <scope>NUCLEOTIDE SEQUENCE [LARGE SCALE GENOMIC DNA]</scope>
    <source>
        <strain evidence="3">zg-ZUI188</strain>
    </source>
</reference>
<feature type="domain" description="AB hydrolase-1" evidence="1">
    <location>
        <begin position="8"/>
        <end position="228"/>
    </location>
</feature>
<name>A0ABS3SM98_9CELL</name>
<evidence type="ECO:0000259" key="1">
    <source>
        <dbReference type="Pfam" id="PF12697"/>
    </source>
</evidence>
<dbReference type="PANTHER" id="PTHR37017">
    <property type="entry name" value="AB HYDROLASE-1 DOMAIN-CONTAINING PROTEIN-RELATED"/>
    <property type="match status" value="1"/>
</dbReference>
<dbReference type="RefSeq" id="WP_208290233.1">
    <property type="nucleotide sequence ID" value="NZ_CP074404.1"/>
</dbReference>
<dbReference type="PANTHER" id="PTHR37017:SF11">
    <property type="entry name" value="ESTERASE_LIPASE_THIOESTERASE DOMAIN-CONTAINING PROTEIN"/>
    <property type="match status" value="1"/>
</dbReference>
<keyword evidence="2" id="KW-0378">Hydrolase</keyword>
<dbReference type="Proteomes" id="UP000678317">
    <property type="component" value="Unassembled WGS sequence"/>
</dbReference>
<dbReference type="InterPro" id="IPR052897">
    <property type="entry name" value="Sec-Metab_Biosynth_Hydrolase"/>
</dbReference>
<organism evidence="2 3">
    <name type="scientific">Cellulomonas fengjieae</name>
    <dbReference type="NCBI Taxonomy" id="2819978"/>
    <lineage>
        <taxon>Bacteria</taxon>
        <taxon>Bacillati</taxon>
        <taxon>Actinomycetota</taxon>
        <taxon>Actinomycetes</taxon>
        <taxon>Micrococcales</taxon>
        <taxon>Cellulomonadaceae</taxon>
        <taxon>Cellulomonas</taxon>
    </lineage>
</organism>
<gene>
    <name evidence="2" type="ORF">J4035_15720</name>
</gene>
<dbReference type="InterPro" id="IPR000073">
    <property type="entry name" value="AB_hydrolase_1"/>
</dbReference>
<protein>
    <submittedName>
        <fullName evidence="2">Alpha/beta hydrolase</fullName>
    </submittedName>
</protein>
<dbReference type="InterPro" id="IPR029058">
    <property type="entry name" value="AB_hydrolase_fold"/>
</dbReference>
<evidence type="ECO:0000313" key="3">
    <source>
        <dbReference type="Proteomes" id="UP000678317"/>
    </source>
</evidence>